<dbReference type="EMBL" id="BMOU01000003">
    <property type="protein sequence ID" value="GGN94481.1"/>
    <property type="molecule type" value="Genomic_DNA"/>
</dbReference>
<protein>
    <submittedName>
        <fullName evidence="2">Uncharacterized protein</fullName>
    </submittedName>
</protein>
<reference evidence="2" key="2">
    <citation type="submission" date="2020-09" db="EMBL/GenBank/DDBJ databases">
        <authorList>
            <person name="Sun Q."/>
            <person name="Ohkuma M."/>
        </authorList>
    </citation>
    <scope>NUCLEOTIDE SEQUENCE</scope>
    <source>
        <strain evidence="2">JCM 17820</strain>
    </source>
</reference>
<dbReference type="Proteomes" id="UP000605784">
    <property type="component" value="Unassembled WGS sequence"/>
</dbReference>
<reference evidence="2" key="1">
    <citation type="journal article" date="2014" name="Int. J. Syst. Evol. Microbiol.">
        <title>Complete genome sequence of Corynebacterium casei LMG S-19264T (=DSM 44701T), isolated from a smear-ripened cheese.</title>
        <authorList>
            <consortium name="US DOE Joint Genome Institute (JGI-PGF)"/>
            <person name="Walter F."/>
            <person name="Albersmeier A."/>
            <person name="Kalinowski J."/>
            <person name="Ruckert C."/>
        </authorList>
    </citation>
    <scope>NUCLEOTIDE SEQUENCE</scope>
    <source>
        <strain evidence="2">JCM 17820</strain>
    </source>
</reference>
<keyword evidence="3" id="KW-1185">Reference proteome</keyword>
<comment type="caution">
    <text evidence="2">The sequence shown here is derived from an EMBL/GenBank/DDBJ whole genome shotgun (WGS) entry which is preliminary data.</text>
</comment>
<accession>A0A830GMY8</accession>
<evidence type="ECO:0000256" key="1">
    <source>
        <dbReference type="SAM" id="Coils"/>
    </source>
</evidence>
<dbReference type="RefSeq" id="WP_188997184.1">
    <property type="nucleotide sequence ID" value="NZ_BMOU01000003.1"/>
</dbReference>
<name>A0A830GMY8_9EURY</name>
<gene>
    <name evidence="2" type="ORF">GCM10009030_20830</name>
</gene>
<evidence type="ECO:0000313" key="2">
    <source>
        <dbReference type="EMBL" id="GGN94481.1"/>
    </source>
</evidence>
<sequence>MSEDDTALSVGELVEYCQTQARLLWGRVETLDEETDEILTEIDDDIADVRTRLDEHSAGSESATDDTDELEALESELEERQAVAEAKQARRTAFQELASAYLELAEDLDASVDDGEEALTSIVHFEHEHDAPAYFEDRQTILEAASDSTSTPNE</sequence>
<feature type="coiled-coil region" evidence="1">
    <location>
        <begin position="60"/>
        <end position="90"/>
    </location>
</feature>
<proteinExistence type="predicted"/>
<evidence type="ECO:0000313" key="3">
    <source>
        <dbReference type="Proteomes" id="UP000605784"/>
    </source>
</evidence>
<organism evidence="2 3">
    <name type="scientific">Haloarcula pellucida</name>
    <dbReference type="NCBI Taxonomy" id="1427151"/>
    <lineage>
        <taxon>Archaea</taxon>
        <taxon>Methanobacteriati</taxon>
        <taxon>Methanobacteriota</taxon>
        <taxon>Stenosarchaea group</taxon>
        <taxon>Halobacteria</taxon>
        <taxon>Halobacteriales</taxon>
        <taxon>Haloarculaceae</taxon>
        <taxon>Haloarcula</taxon>
    </lineage>
</organism>
<keyword evidence="1" id="KW-0175">Coiled coil</keyword>
<dbReference type="AlphaFoldDB" id="A0A830GMY8"/>